<evidence type="ECO:0000313" key="7">
    <source>
        <dbReference type="EMBL" id="SNQ48332.1"/>
    </source>
</evidence>
<evidence type="ECO:0000256" key="1">
    <source>
        <dbReference type="ARBA" id="ARBA00023015"/>
    </source>
</evidence>
<evidence type="ECO:0000256" key="5">
    <source>
        <dbReference type="SAM" id="MobiDB-lite"/>
    </source>
</evidence>
<accession>A0A2I2KRQ3</accession>
<dbReference type="SUPFAM" id="SSF48498">
    <property type="entry name" value="Tetracyclin repressor-like, C-terminal domain"/>
    <property type="match status" value="1"/>
</dbReference>
<keyword evidence="3" id="KW-0804">Transcription</keyword>
<organism evidence="7 8">
    <name type="scientific">Frankia canadensis</name>
    <dbReference type="NCBI Taxonomy" id="1836972"/>
    <lineage>
        <taxon>Bacteria</taxon>
        <taxon>Bacillati</taxon>
        <taxon>Actinomycetota</taxon>
        <taxon>Actinomycetes</taxon>
        <taxon>Frankiales</taxon>
        <taxon>Frankiaceae</taxon>
        <taxon>Frankia</taxon>
    </lineage>
</organism>
<dbReference type="PRINTS" id="PR00455">
    <property type="entry name" value="HTHTETR"/>
</dbReference>
<feature type="region of interest" description="Disordered" evidence="5">
    <location>
        <begin position="1"/>
        <end position="20"/>
    </location>
</feature>
<keyword evidence="1" id="KW-0805">Transcription regulation</keyword>
<dbReference type="InterPro" id="IPR009057">
    <property type="entry name" value="Homeodomain-like_sf"/>
</dbReference>
<dbReference type="Pfam" id="PF00440">
    <property type="entry name" value="TetR_N"/>
    <property type="match status" value="1"/>
</dbReference>
<evidence type="ECO:0000259" key="6">
    <source>
        <dbReference type="PROSITE" id="PS50977"/>
    </source>
</evidence>
<dbReference type="SUPFAM" id="SSF46689">
    <property type="entry name" value="Homeodomain-like"/>
    <property type="match status" value="1"/>
</dbReference>
<dbReference type="Proteomes" id="UP000234331">
    <property type="component" value="Unassembled WGS sequence"/>
</dbReference>
<proteinExistence type="predicted"/>
<dbReference type="RefSeq" id="WP_101832029.1">
    <property type="nucleotide sequence ID" value="NZ_FZMO01000157.1"/>
</dbReference>
<dbReference type="PANTHER" id="PTHR30055">
    <property type="entry name" value="HTH-TYPE TRANSCRIPTIONAL REGULATOR RUTR"/>
    <property type="match status" value="1"/>
</dbReference>
<name>A0A2I2KRQ3_9ACTN</name>
<sequence>MTPTATPRIHADQSAQGQPVRADAARNRARVLSAARSVFAAQGADASLHEVARFAGVGVGTVYRHFATREALLEAVLSDRFESLRQLAAEPAAGLSAEDALLEWIGAFVRHLTAYRWLASSLMPTLHHESSLLYQACREMRMAVDGLLRAAQAAGSFRSDLDTSTLLKLINAIALTAEQTSDDGARLLDFVMTGLRPRS</sequence>
<dbReference type="Pfam" id="PF21597">
    <property type="entry name" value="TetR_C_43"/>
    <property type="match status" value="1"/>
</dbReference>
<gene>
    <name evidence="7" type="ORF">FRACA_240006</name>
</gene>
<keyword evidence="2 4" id="KW-0238">DNA-binding</keyword>
<evidence type="ECO:0000256" key="4">
    <source>
        <dbReference type="PROSITE-ProRule" id="PRU00335"/>
    </source>
</evidence>
<dbReference type="PROSITE" id="PS50977">
    <property type="entry name" value="HTH_TETR_2"/>
    <property type="match status" value="1"/>
</dbReference>
<dbReference type="OrthoDB" id="9795011at2"/>
<feature type="domain" description="HTH tetR-type" evidence="6">
    <location>
        <begin position="25"/>
        <end position="84"/>
    </location>
</feature>
<evidence type="ECO:0000313" key="8">
    <source>
        <dbReference type="Proteomes" id="UP000234331"/>
    </source>
</evidence>
<dbReference type="GO" id="GO:0003700">
    <property type="term" value="F:DNA-binding transcription factor activity"/>
    <property type="evidence" value="ECO:0007669"/>
    <property type="project" value="TreeGrafter"/>
</dbReference>
<dbReference type="InterPro" id="IPR036271">
    <property type="entry name" value="Tet_transcr_reg_TetR-rel_C_sf"/>
</dbReference>
<dbReference type="Gene3D" id="1.10.357.10">
    <property type="entry name" value="Tetracycline Repressor, domain 2"/>
    <property type="match status" value="1"/>
</dbReference>
<dbReference type="AlphaFoldDB" id="A0A2I2KRQ3"/>
<dbReference type="InterPro" id="IPR001647">
    <property type="entry name" value="HTH_TetR"/>
</dbReference>
<dbReference type="EMBL" id="FZMO01000157">
    <property type="protein sequence ID" value="SNQ48332.1"/>
    <property type="molecule type" value="Genomic_DNA"/>
</dbReference>
<protein>
    <submittedName>
        <fullName evidence="7">Transcriptional regulator, TetR family</fullName>
    </submittedName>
</protein>
<feature type="DNA-binding region" description="H-T-H motif" evidence="4">
    <location>
        <begin position="47"/>
        <end position="66"/>
    </location>
</feature>
<evidence type="ECO:0000256" key="2">
    <source>
        <dbReference type="ARBA" id="ARBA00023125"/>
    </source>
</evidence>
<dbReference type="PANTHER" id="PTHR30055:SF234">
    <property type="entry name" value="HTH-TYPE TRANSCRIPTIONAL REGULATOR BETI"/>
    <property type="match status" value="1"/>
</dbReference>
<dbReference type="GO" id="GO:0000976">
    <property type="term" value="F:transcription cis-regulatory region binding"/>
    <property type="evidence" value="ECO:0007669"/>
    <property type="project" value="TreeGrafter"/>
</dbReference>
<evidence type="ECO:0000256" key="3">
    <source>
        <dbReference type="ARBA" id="ARBA00023163"/>
    </source>
</evidence>
<reference evidence="7 8" key="1">
    <citation type="submission" date="2017-06" db="EMBL/GenBank/DDBJ databases">
        <authorList>
            <person name="Kim H.J."/>
            <person name="Triplett B.A."/>
        </authorList>
    </citation>
    <scope>NUCLEOTIDE SEQUENCE [LARGE SCALE GENOMIC DNA]</scope>
    <source>
        <strain evidence="7">FRACA_ARgP5</strain>
    </source>
</reference>
<dbReference type="InterPro" id="IPR050109">
    <property type="entry name" value="HTH-type_TetR-like_transc_reg"/>
</dbReference>
<dbReference type="InterPro" id="IPR049445">
    <property type="entry name" value="TetR_SbtR-like_C"/>
</dbReference>
<keyword evidence="8" id="KW-1185">Reference proteome</keyword>